<keyword evidence="2" id="KW-1185">Reference proteome</keyword>
<gene>
    <name evidence="1" type="ORF">TNIN_339801</name>
</gene>
<sequence length="113" mass="13439">MNIAYYWYFIKEKKKRGTLSFDSLDRPFVAHGFRILTPPLLQEIHTRRWLEMTEASDGRSFPLSGPCLDWMSRLRLRPVISSPLAAAKPLRNSRTYPEFFRKLLLFLKKVPFY</sequence>
<dbReference type="Proteomes" id="UP000886998">
    <property type="component" value="Unassembled WGS sequence"/>
</dbReference>
<proteinExistence type="predicted"/>
<reference evidence="1" key="1">
    <citation type="submission" date="2020-08" db="EMBL/GenBank/DDBJ databases">
        <title>Multicomponent nature underlies the extraordinary mechanical properties of spider dragline silk.</title>
        <authorList>
            <person name="Kono N."/>
            <person name="Nakamura H."/>
            <person name="Mori M."/>
            <person name="Yoshida Y."/>
            <person name="Ohtoshi R."/>
            <person name="Malay A.D."/>
            <person name="Moran D.A.P."/>
            <person name="Tomita M."/>
            <person name="Numata K."/>
            <person name="Arakawa K."/>
        </authorList>
    </citation>
    <scope>NUCLEOTIDE SEQUENCE</scope>
</reference>
<dbReference type="AlphaFoldDB" id="A0A8X6YNF3"/>
<evidence type="ECO:0000313" key="1">
    <source>
        <dbReference type="EMBL" id="GFY74038.1"/>
    </source>
</evidence>
<evidence type="ECO:0000313" key="2">
    <source>
        <dbReference type="Proteomes" id="UP000886998"/>
    </source>
</evidence>
<protein>
    <submittedName>
        <fullName evidence="1">Uncharacterized protein</fullName>
    </submittedName>
</protein>
<organism evidence="1 2">
    <name type="scientific">Trichonephila inaurata madagascariensis</name>
    <dbReference type="NCBI Taxonomy" id="2747483"/>
    <lineage>
        <taxon>Eukaryota</taxon>
        <taxon>Metazoa</taxon>
        <taxon>Ecdysozoa</taxon>
        <taxon>Arthropoda</taxon>
        <taxon>Chelicerata</taxon>
        <taxon>Arachnida</taxon>
        <taxon>Araneae</taxon>
        <taxon>Araneomorphae</taxon>
        <taxon>Entelegynae</taxon>
        <taxon>Araneoidea</taxon>
        <taxon>Nephilidae</taxon>
        <taxon>Trichonephila</taxon>
        <taxon>Trichonephila inaurata</taxon>
    </lineage>
</organism>
<accession>A0A8X6YNF3</accession>
<comment type="caution">
    <text evidence="1">The sequence shown here is derived from an EMBL/GenBank/DDBJ whole genome shotgun (WGS) entry which is preliminary data.</text>
</comment>
<dbReference type="EMBL" id="BMAV01020521">
    <property type="protein sequence ID" value="GFY74038.1"/>
    <property type="molecule type" value="Genomic_DNA"/>
</dbReference>
<name>A0A8X6YNF3_9ARAC</name>